<proteinExistence type="predicted"/>
<keyword evidence="1" id="KW-1133">Transmembrane helix</keyword>
<feature type="transmembrane region" description="Helical" evidence="1">
    <location>
        <begin position="28"/>
        <end position="48"/>
    </location>
</feature>
<keyword evidence="4" id="KW-1185">Reference proteome</keyword>
<gene>
    <name evidence="2" type="ORF">J0J69_01775</name>
    <name evidence="3" type="ORF">J0J70_08025</name>
</gene>
<sequence>MKVAIQLMILMACFIIVLKQYRRQPQMYLLVTLITLGLLGLTKSMLPWIETKGLRYGCVIIALIGCVWSYYLIQKQEKK</sequence>
<organism evidence="3 5">
    <name type="scientific">Turicibacter bilis</name>
    <dbReference type="NCBI Taxonomy" id="2735723"/>
    <lineage>
        <taxon>Bacteria</taxon>
        <taxon>Bacillati</taxon>
        <taxon>Bacillota</taxon>
        <taxon>Erysipelotrichia</taxon>
        <taxon>Erysipelotrichales</taxon>
        <taxon>Turicibacteraceae</taxon>
        <taxon>Turicibacter</taxon>
    </lineage>
</organism>
<keyword evidence="1" id="KW-0472">Membrane</keyword>
<feature type="transmembrane region" description="Helical" evidence="1">
    <location>
        <begin position="54"/>
        <end position="73"/>
    </location>
</feature>
<accession>A0A9Q9CFF2</accession>
<evidence type="ECO:0000313" key="3">
    <source>
        <dbReference type="EMBL" id="UUF07578.1"/>
    </source>
</evidence>
<dbReference type="RefSeq" id="WP_055243611.1">
    <property type="nucleotide sequence ID" value="NZ_CP071249.1"/>
</dbReference>
<keyword evidence="1" id="KW-0812">Transmembrane</keyword>
<evidence type="ECO:0000313" key="2">
    <source>
        <dbReference type="EMBL" id="UUF06345.1"/>
    </source>
</evidence>
<protein>
    <submittedName>
        <fullName evidence="3">Uncharacterized protein</fullName>
    </submittedName>
</protein>
<dbReference type="EMBL" id="CP071250">
    <property type="protein sequence ID" value="UUF07578.1"/>
    <property type="molecule type" value="Genomic_DNA"/>
</dbReference>
<feature type="transmembrane region" description="Helical" evidence="1">
    <location>
        <begin position="6"/>
        <end position="21"/>
    </location>
</feature>
<dbReference type="Proteomes" id="UP001058072">
    <property type="component" value="Chromosome"/>
</dbReference>
<evidence type="ECO:0000313" key="4">
    <source>
        <dbReference type="Proteomes" id="UP001058016"/>
    </source>
</evidence>
<dbReference type="EMBL" id="CP071249">
    <property type="protein sequence ID" value="UUF06345.1"/>
    <property type="molecule type" value="Genomic_DNA"/>
</dbReference>
<evidence type="ECO:0000313" key="5">
    <source>
        <dbReference type="Proteomes" id="UP001058072"/>
    </source>
</evidence>
<dbReference type="Proteomes" id="UP001058016">
    <property type="component" value="Chromosome"/>
</dbReference>
<reference evidence="3 4" key="1">
    <citation type="submission" date="2021-03" db="EMBL/GenBank/DDBJ databases">
        <title>Comparative Genomics and Metabolomics in the genus Turicibacter.</title>
        <authorList>
            <person name="Maki J."/>
            <person name="Looft T."/>
        </authorList>
    </citation>
    <scope>NUCLEOTIDE SEQUENCE</scope>
    <source>
        <strain evidence="3">ISU324</strain>
        <strain evidence="2 4">MMM721</strain>
    </source>
</reference>
<evidence type="ECO:0000256" key="1">
    <source>
        <dbReference type="SAM" id="Phobius"/>
    </source>
</evidence>
<name>A0A9Q9CFF2_9FIRM</name>
<dbReference type="AlphaFoldDB" id="A0A9Q9CFF2"/>